<gene>
    <name evidence="7" type="ORF">KC19_VG338600</name>
</gene>
<evidence type="ECO:0000313" key="7">
    <source>
        <dbReference type="EMBL" id="KAG0575349.1"/>
    </source>
</evidence>
<evidence type="ECO:0000259" key="6">
    <source>
        <dbReference type="PROSITE" id="PS51032"/>
    </source>
</evidence>
<dbReference type="PROSITE" id="PS51032">
    <property type="entry name" value="AP2_ERF"/>
    <property type="match status" value="1"/>
</dbReference>
<evidence type="ECO:0000256" key="1">
    <source>
        <dbReference type="ARBA" id="ARBA00004123"/>
    </source>
</evidence>
<keyword evidence="3" id="KW-0238">DNA-binding</keyword>
<evidence type="ECO:0000256" key="3">
    <source>
        <dbReference type="ARBA" id="ARBA00023125"/>
    </source>
</evidence>
<keyword evidence="2" id="KW-0805">Transcription regulation</keyword>
<keyword evidence="5" id="KW-0539">Nucleus</keyword>
<keyword evidence="4" id="KW-0804">Transcription</keyword>
<reference evidence="7" key="1">
    <citation type="submission" date="2020-06" db="EMBL/GenBank/DDBJ databases">
        <title>WGS assembly of Ceratodon purpureus strain R40.</title>
        <authorList>
            <person name="Carey S.B."/>
            <person name="Jenkins J."/>
            <person name="Shu S."/>
            <person name="Lovell J.T."/>
            <person name="Sreedasyam A."/>
            <person name="Maumus F."/>
            <person name="Tiley G.P."/>
            <person name="Fernandez-Pozo N."/>
            <person name="Barry K."/>
            <person name="Chen C."/>
            <person name="Wang M."/>
            <person name="Lipzen A."/>
            <person name="Daum C."/>
            <person name="Saski C.A."/>
            <person name="Payton A.C."/>
            <person name="Mcbreen J.C."/>
            <person name="Conrad R.E."/>
            <person name="Kollar L.M."/>
            <person name="Olsson S."/>
            <person name="Huttunen S."/>
            <person name="Landis J.B."/>
            <person name="Wickett N.J."/>
            <person name="Johnson M.G."/>
            <person name="Rensing S.A."/>
            <person name="Grimwood J."/>
            <person name="Schmutz J."/>
            <person name="Mcdaniel S.F."/>
        </authorList>
    </citation>
    <scope>NUCLEOTIDE SEQUENCE</scope>
    <source>
        <strain evidence="7">R40</strain>
    </source>
</reference>
<evidence type="ECO:0000256" key="5">
    <source>
        <dbReference type="ARBA" id="ARBA00023242"/>
    </source>
</evidence>
<protein>
    <recommendedName>
        <fullName evidence="6">AP2/ERF domain-containing protein</fullName>
    </recommendedName>
</protein>
<dbReference type="EMBL" id="CM026426">
    <property type="protein sequence ID" value="KAG0575349.1"/>
    <property type="molecule type" value="Genomic_DNA"/>
</dbReference>
<dbReference type="GO" id="GO:0003700">
    <property type="term" value="F:DNA-binding transcription factor activity"/>
    <property type="evidence" value="ECO:0007669"/>
    <property type="project" value="InterPro"/>
</dbReference>
<proteinExistence type="predicted"/>
<organism evidence="7 8">
    <name type="scientific">Ceratodon purpureus</name>
    <name type="common">Fire moss</name>
    <name type="synonym">Dicranum purpureum</name>
    <dbReference type="NCBI Taxonomy" id="3225"/>
    <lineage>
        <taxon>Eukaryota</taxon>
        <taxon>Viridiplantae</taxon>
        <taxon>Streptophyta</taxon>
        <taxon>Embryophyta</taxon>
        <taxon>Bryophyta</taxon>
        <taxon>Bryophytina</taxon>
        <taxon>Bryopsida</taxon>
        <taxon>Dicranidae</taxon>
        <taxon>Pseudoditrichales</taxon>
        <taxon>Ditrichaceae</taxon>
        <taxon>Ceratodon</taxon>
    </lineage>
</organism>
<dbReference type="AlphaFoldDB" id="A0A8T0HX95"/>
<comment type="subcellular location">
    <subcellularLocation>
        <location evidence="1">Nucleus</location>
    </subcellularLocation>
</comment>
<feature type="domain" description="AP2/ERF" evidence="6">
    <location>
        <begin position="42"/>
        <end position="114"/>
    </location>
</feature>
<accession>A0A8T0HX95</accession>
<evidence type="ECO:0000256" key="2">
    <source>
        <dbReference type="ARBA" id="ARBA00023015"/>
    </source>
</evidence>
<sequence>MPDRETYQLEERLEALVRFSAPGEVGNGFHDFDLLDVPVIGAIRGGRRRKNPRTGGVLFPRDSKASWAVNIRPKNWGNRDKIWLGKLKCMEEAQRIADIIFYYLGCEPAHFLFPSAGEHPPPFLNDNLRTLDSVEKRMRYVKRIAKGDEFQFLRKQFMDAVKEMVKHLTAQQDAMSVDTPTDTCNIMDSPFSAPCAMADPISASWDIRSPPELGVERFNETCGRRGLYDSFPGLSQGKETISFVVHLLMCKIFPL</sequence>
<dbReference type="GO" id="GO:0005634">
    <property type="term" value="C:nucleus"/>
    <property type="evidence" value="ECO:0007669"/>
    <property type="project" value="UniProtKB-SubCell"/>
</dbReference>
<evidence type="ECO:0000313" key="8">
    <source>
        <dbReference type="Proteomes" id="UP000822688"/>
    </source>
</evidence>
<keyword evidence="8" id="KW-1185">Reference proteome</keyword>
<evidence type="ECO:0000256" key="4">
    <source>
        <dbReference type="ARBA" id="ARBA00023163"/>
    </source>
</evidence>
<comment type="caution">
    <text evidence="7">The sequence shown here is derived from an EMBL/GenBank/DDBJ whole genome shotgun (WGS) entry which is preliminary data.</text>
</comment>
<dbReference type="Proteomes" id="UP000822688">
    <property type="component" value="Chromosome V"/>
</dbReference>
<name>A0A8T0HX95_CERPU</name>
<dbReference type="GO" id="GO:0003677">
    <property type="term" value="F:DNA binding"/>
    <property type="evidence" value="ECO:0007669"/>
    <property type="project" value="UniProtKB-KW"/>
</dbReference>
<dbReference type="InterPro" id="IPR001471">
    <property type="entry name" value="AP2/ERF_dom"/>
</dbReference>